<evidence type="ECO:0000313" key="2">
    <source>
        <dbReference type="EMBL" id="KAH9298258.1"/>
    </source>
</evidence>
<evidence type="ECO:0000256" key="1">
    <source>
        <dbReference type="SAM" id="MobiDB-lite"/>
    </source>
</evidence>
<name>A0AA38CGG0_TAXCH</name>
<comment type="caution">
    <text evidence="2">The sequence shown here is derived from an EMBL/GenBank/DDBJ whole genome shotgun (WGS) entry which is preliminary data.</text>
</comment>
<feature type="region of interest" description="Disordered" evidence="1">
    <location>
        <begin position="1"/>
        <end position="65"/>
    </location>
</feature>
<proteinExistence type="predicted"/>
<evidence type="ECO:0000313" key="3">
    <source>
        <dbReference type="Proteomes" id="UP000824469"/>
    </source>
</evidence>
<gene>
    <name evidence="2" type="ORF">KI387_029940</name>
</gene>
<feature type="compositionally biased region" description="Polar residues" evidence="1">
    <location>
        <begin position="1"/>
        <end position="11"/>
    </location>
</feature>
<protein>
    <submittedName>
        <fullName evidence="2">Uncharacterized protein</fullName>
    </submittedName>
</protein>
<sequence>MLGTLGMTTSDPFLVIRGSGGRTGGSRGTGPSGSSGSSAGGNTRGKQRSRLGGKGPIPPPLLFFK</sequence>
<organism evidence="2 3">
    <name type="scientific">Taxus chinensis</name>
    <name type="common">Chinese yew</name>
    <name type="synonym">Taxus wallichiana var. chinensis</name>
    <dbReference type="NCBI Taxonomy" id="29808"/>
    <lineage>
        <taxon>Eukaryota</taxon>
        <taxon>Viridiplantae</taxon>
        <taxon>Streptophyta</taxon>
        <taxon>Embryophyta</taxon>
        <taxon>Tracheophyta</taxon>
        <taxon>Spermatophyta</taxon>
        <taxon>Pinopsida</taxon>
        <taxon>Pinidae</taxon>
        <taxon>Conifers II</taxon>
        <taxon>Cupressales</taxon>
        <taxon>Taxaceae</taxon>
        <taxon>Taxus</taxon>
    </lineage>
</organism>
<feature type="compositionally biased region" description="Gly residues" evidence="1">
    <location>
        <begin position="18"/>
        <end position="43"/>
    </location>
</feature>
<accession>A0AA38CGG0</accession>
<dbReference type="EMBL" id="JAHRHJ020000010">
    <property type="protein sequence ID" value="KAH9298258.1"/>
    <property type="molecule type" value="Genomic_DNA"/>
</dbReference>
<reference evidence="2 3" key="1">
    <citation type="journal article" date="2021" name="Nat. Plants">
        <title>The Taxus genome provides insights into paclitaxel biosynthesis.</title>
        <authorList>
            <person name="Xiong X."/>
            <person name="Gou J."/>
            <person name="Liao Q."/>
            <person name="Li Y."/>
            <person name="Zhou Q."/>
            <person name="Bi G."/>
            <person name="Li C."/>
            <person name="Du R."/>
            <person name="Wang X."/>
            <person name="Sun T."/>
            <person name="Guo L."/>
            <person name="Liang H."/>
            <person name="Lu P."/>
            <person name="Wu Y."/>
            <person name="Zhang Z."/>
            <person name="Ro D.K."/>
            <person name="Shang Y."/>
            <person name="Huang S."/>
            <person name="Yan J."/>
        </authorList>
    </citation>
    <scope>NUCLEOTIDE SEQUENCE [LARGE SCALE GENOMIC DNA]</scope>
    <source>
        <strain evidence="2">Ta-2019</strain>
    </source>
</reference>
<dbReference type="Proteomes" id="UP000824469">
    <property type="component" value="Unassembled WGS sequence"/>
</dbReference>
<keyword evidence="3" id="KW-1185">Reference proteome</keyword>
<dbReference type="AlphaFoldDB" id="A0AA38CGG0"/>
<feature type="compositionally biased region" description="Pro residues" evidence="1">
    <location>
        <begin position="56"/>
        <end position="65"/>
    </location>
</feature>
<feature type="non-terminal residue" evidence="2">
    <location>
        <position position="65"/>
    </location>
</feature>